<dbReference type="EMBL" id="QOCE01000018">
    <property type="protein sequence ID" value="RBW57675.1"/>
    <property type="molecule type" value="Genomic_DNA"/>
</dbReference>
<keyword evidence="1" id="KW-0732">Signal</keyword>
<organism evidence="2 3">
    <name type="scientific">Phaeobacter gallaeciensis</name>
    <dbReference type="NCBI Taxonomy" id="60890"/>
    <lineage>
        <taxon>Bacteria</taxon>
        <taxon>Pseudomonadati</taxon>
        <taxon>Pseudomonadota</taxon>
        <taxon>Alphaproteobacteria</taxon>
        <taxon>Rhodobacterales</taxon>
        <taxon>Roseobacteraceae</taxon>
        <taxon>Phaeobacter</taxon>
    </lineage>
</organism>
<evidence type="ECO:0000313" key="2">
    <source>
        <dbReference type="EMBL" id="RBW57675.1"/>
    </source>
</evidence>
<reference evidence="2 3" key="1">
    <citation type="submission" date="2018-07" db="EMBL/GenBank/DDBJ databases">
        <title>Modular assembly of carbohydrate-degrading microbial communities in the ocean.</title>
        <authorList>
            <person name="Enke T.N."/>
            <person name="Datta M.S."/>
            <person name="Schwartzman J.A."/>
            <person name="Cermak N."/>
            <person name="Schmitz D.A."/>
            <person name="Barrere J."/>
            <person name="Cordero O.X."/>
        </authorList>
    </citation>
    <scope>NUCLEOTIDE SEQUENCE [LARGE SCALE GENOMIC DNA]</scope>
    <source>
        <strain evidence="2 3">C3M10</strain>
    </source>
</reference>
<accession>A0A366X6S3</accession>
<dbReference type="AlphaFoldDB" id="A0A366X6S3"/>
<dbReference type="OrthoDB" id="9787204at2"/>
<evidence type="ECO:0000313" key="3">
    <source>
        <dbReference type="Proteomes" id="UP000252706"/>
    </source>
</evidence>
<name>A0A366X6S3_9RHOB</name>
<dbReference type="Proteomes" id="UP000252706">
    <property type="component" value="Unassembled WGS sequence"/>
</dbReference>
<comment type="caution">
    <text evidence="2">The sequence shown here is derived from an EMBL/GenBank/DDBJ whole genome shotgun (WGS) entry which is preliminary data.</text>
</comment>
<gene>
    <name evidence="2" type="ORF">DS909_07785</name>
</gene>
<proteinExistence type="predicted"/>
<dbReference type="RefSeq" id="WP_113788283.1">
    <property type="nucleotide sequence ID" value="NZ_QOCE01000018.1"/>
</dbReference>
<dbReference type="InterPro" id="IPR011042">
    <property type="entry name" value="6-blade_b-propeller_TolB-like"/>
</dbReference>
<dbReference type="Gene3D" id="2.120.10.30">
    <property type="entry name" value="TolB, C-terminal domain"/>
    <property type="match status" value="2"/>
</dbReference>
<evidence type="ECO:0008006" key="4">
    <source>
        <dbReference type="Google" id="ProtNLM"/>
    </source>
</evidence>
<feature type="chain" id="PRO_5017000575" description="SMP-30/Gluconolactonase/LRE-like region domain-containing protein" evidence="1">
    <location>
        <begin position="46"/>
        <end position="672"/>
    </location>
</feature>
<sequence>MSSNLHPNTFSLRGLAAGSKPKSEKTCTAALAALLLLMSPSVASALEGTVSVGKQGLSDAEVTLWKASPAKAPENLASANTSETGAFEIDYATQELSRGDVLYFTARKGDQLALMAVVTDAADMPDHVSITPITTVGSIWPINAFLKDGEINGPEMGLYVGALNVANLANIETGGWGDRIVDGINAWQSTSLARMNSLANLTSLCATDGKDAECGKFLELAGGSDTISALSNVARFPQTNTDELFQLSQSAWPIPDGSERLSAPYVPYLDYTPANFALMVRFDGGGLYAPGKLHIDPNGNIWSGQNWMPGSQSSVVKGIGGGLVKQDPAGKALSPAITGFNGVNVDGIGWGTAVTKDAVWVSGFSGNIGVYDFDGKPLVGPEGISFGKENGGLQGVGTAINGDVWVADSTMDQMLHFPSGDPNSGEIVQVEGLAGPFGVVIDKNNRVWVSNSKGNTVTTFPADDPKSAEQITVGVGVRGIAADLDGNIWAVSNMTPGFPLVAIPDGASIMDEFRLAYENLVANADKLPTGTLHMISGEAGSWTATLMDAGAINVPWGMTVDGKGNLWFGNFVGESVVHICGARVENCPEGVKTGEMIGNYTSGIIELVTDAIVDSAGTVWAANNWNDGDVIAQTDKSEKKSTWGGGFGVVAIYGGIAAPVNTPLIGVAEPLD</sequence>
<evidence type="ECO:0000256" key="1">
    <source>
        <dbReference type="SAM" id="SignalP"/>
    </source>
</evidence>
<protein>
    <recommendedName>
        <fullName evidence="4">SMP-30/Gluconolactonase/LRE-like region domain-containing protein</fullName>
    </recommendedName>
</protein>
<dbReference type="SUPFAM" id="SSF63829">
    <property type="entry name" value="Calcium-dependent phosphotriesterase"/>
    <property type="match status" value="2"/>
</dbReference>
<feature type="signal peptide" evidence="1">
    <location>
        <begin position="1"/>
        <end position="45"/>
    </location>
</feature>